<dbReference type="Pfam" id="PF17764">
    <property type="entry name" value="PriA_3primeBD"/>
    <property type="match status" value="1"/>
</dbReference>
<dbReference type="HAMAP" id="MF_00983">
    <property type="entry name" value="PriA"/>
    <property type="match status" value="1"/>
</dbReference>
<dbReference type="Gene3D" id="3.40.50.300">
    <property type="entry name" value="P-loop containing nucleotide triphosphate hydrolases"/>
    <property type="match status" value="2"/>
</dbReference>
<dbReference type="InterPro" id="IPR042115">
    <property type="entry name" value="PriA_3primeBD_sf"/>
</dbReference>
<dbReference type="InterPro" id="IPR040498">
    <property type="entry name" value="PriA_CRR"/>
</dbReference>
<dbReference type="CDD" id="cd17929">
    <property type="entry name" value="DEXHc_priA"/>
    <property type="match status" value="1"/>
</dbReference>
<feature type="binding site" evidence="12">
    <location>
        <position position="502"/>
    </location>
    <ligand>
        <name>Zn(2+)</name>
        <dbReference type="ChEBI" id="CHEBI:29105"/>
        <label>1</label>
    </ligand>
</feature>
<dbReference type="CDD" id="cd18804">
    <property type="entry name" value="SF2_C_priA"/>
    <property type="match status" value="1"/>
</dbReference>
<dbReference type="GO" id="GO:0006269">
    <property type="term" value="P:DNA replication, synthesis of primer"/>
    <property type="evidence" value="ECO:0007669"/>
    <property type="project" value="UniProtKB-KW"/>
</dbReference>
<dbReference type="GO" id="GO:0006302">
    <property type="term" value="P:double-strand break repair"/>
    <property type="evidence" value="ECO:0007669"/>
    <property type="project" value="InterPro"/>
</dbReference>
<dbReference type="GO" id="GO:0006310">
    <property type="term" value="P:DNA recombination"/>
    <property type="evidence" value="ECO:0007669"/>
    <property type="project" value="InterPro"/>
</dbReference>
<feature type="domain" description="Helicase ATP-binding" evidence="13">
    <location>
        <begin position="231"/>
        <end position="397"/>
    </location>
</feature>
<comment type="cofactor">
    <cofactor evidence="12">
        <name>Zn(2+)</name>
        <dbReference type="ChEBI" id="CHEBI:29105"/>
    </cofactor>
    <text evidence="12">Binds 2 zinc ions per subunit.</text>
</comment>
<dbReference type="SMART" id="SM00490">
    <property type="entry name" value="HELICc"/>
    <property type="match status" value="1"/>
</dbReference>
<feature type="binding site" evidence="12">
    <location>
        <position position="468"/>
    </location>
    <ligand>
        <name>Zn(2+)</name>
        <dbReference type="ChEBI" id="CHEBI:29105"/>
        <label>2</label>
    </ligand>
</feature>
<evidence type="ECO:0000256" key="7">
    <source>
        <dbReference type="ARBA" id="ARBA00022833"/>
    </source>
</evidence>
<protein>
    <recommendedName>
        <fullName evidence="12">Replication restart protein PriA</fullName>
    </recommendedName>
    <alternativeName>
        <fullName evidence="12">ATP-dependent DNA helicase PriA</fullName>
        <ecNumber evidence="12">5.6.2.4</ecNumber>
    </alternativeName>
    <alternativeName>
        <fullName evidence="12">DNA 3'-5' helicase PriA</fullName>
    </alternativeName>
</protein>
<evidence type="ECO:0000256" key="2">
    <source>
        <dbReference type="ARBA" id="ARBA00022705"/>
    </source>
</evidence>
<comment type="subunit">
    <text evidence="12">Component of the replication restart primosome.</text>
</comment>
<evidence type="ECO:0000256" key="10">
    <source>
        <dbReference type="ARBA" id="ARBA00023235"/>
    </source>
</evidence>
<dbReference type="InterPro" id="IPR014001">
    <property type="entry name" value="Helicase_ATP-bd"/>
</dbReference>
<keyword evidence="15" id="KW-1185">Reference proteome</keyword>
<evidence type="ECO:0000313" key="15">
    <source>
        <dbReference type="Proteomes" id="UP000184251"/>
    </source>
</evidence>
<dbReference type="FunFam" id="3.40.50.300:FF:000489">
    <property type="entry name" value="Primosome assembly protein PriA"/>
    <property type="match status" value="1"/>
</dbReference>
<dbReference type="SMART" id="SM00487">
    <property type="entry name" value="DEXDc"/>
    <property type="match status" value="1"/>
</dbReference>
<keyword evidence="2 12" id="KW-0235">DNA replication</keyword>
<dbReference type="GO" id="GO:0008270">
    <property type="term" value="F:zinc ion binding"/>
    <property type="evidence" value="ECO:0007669"/>
    <property type="project" value="UniProtKB-UniRule"/>
</dbReference>
<dbReference type="OrthoDB" id="9759544at2"/>
<dbReference type="EC" id="5.6.2.4" evidence="12"/>
<evidence type="ECO:0000256" key="4">
    <source>
        <dbReference type="ARBA" id="ARBA00022741"/>
    </source>
</evidence>
<comment type="function">
    <text evidence="12">Initiates the restart of stalled replication forks, which reloads the replicative helicase on sites other than the origin of replication. Recognizes and binds to abandoned replication forks and remodels them to uncover a helicase loading site. Promotes assembly of the primosome at these replication forks.</text>
</comment>
<keyword evidence="3 12" id="KW-0479">Metal-binding</keyword>
<evidence type="ECO:0000256" key="11">
    <source>
        <dbReference type="ARBA" id="ARBA00048988"/>
    </source>
</evidence>
<comment type="catalytic activity">
    <reaction evidence="11 12">
        <text>ATP + H2O = ADP + phosphate + H(+)</text>
        <dbReference type="Rhea" id="RHEA:13065"/>
        <dbReference type="ChEBI" id="CHEBI:15377"/>
        <dbReference type="ChEBI" id="CHEBI:15378"/>
        <dbReference type="ChEBI" id="CHEBI:30616"/>
        <dbReference type="ChEBI" id="CHEBI:43474"/>
        <dbReference type="ChEBI" id="CHEBI:456216"/>
        <dbReference type="EC" id="5.6.2.4"/>
    </reaction>
</comment>
<dbReference type="InterPro" id="IPR005259">
    <property type="entry name" value="PriA"/>
</dbReference>
<dbReference type="Pfam" id="PF18319">
    <property type="entry name" value="Zn_ribbon_PriA"/>
    <property type="match status" value="1"/>
</dbReference>
<evidence type="ECO:0000313" key="14">
    <source>
        <dbReference type="EMBL" id="SHE27255.1"/>
    </source>
</evidence>
<evidence type="ECO:0000256" key="3">
    <source>
        <dbReference type="ARBA" id="ARBA00022723"/>
    </source>
</evidence>
<dbReference type="AlphaFoldDB" id="A0A1M4S4Y0"/>
<dbReference type="PANTHER" id="PTHR30580">
    <property type="entry name" value="PRIMOSOMAL PROTEIN N"/>
    <property type="match status" value="1"/>
</dbReference>
<feature type="binding site" evidence="12">
    <location>
        <position position="489"/>
    </location>
    <ligand>
        <name>Zn(2+)</name>
        <dbReference type="ChEBI" id="CHEBI:29105"/>
        <label>2</label>
    </ligand>
</feature>
<feature type="binding site" evidence="12">
    <location>
        <position position="462"/>
    </location>
    <ligand>
        <name>Zn(2+)</name>
        <dbReference type="ChEBI" id="CHEBI:29105"/>
        <label>1</label>
    </ligand>
</feature>
<evidence type="ECO:0000256" key="6">
    <source>
        <dbReference type="ARBA" id="ARBA00022806"/>
    </source>
</evidence>
<dbReference type="GO" id="GO:0043138">
    <property type="term" value="F:3'-5' DNA helicase activity"/>
    <property type="evidence" value="ECO:0007669"/>
    <property type="project" value="UniProtKB-EC"/>
</dbReference>
<dbReference type="Pfam" id="PF18074">
    <property type="entry name" value="PriA_C"/>
    <property type="match status" value="1"/>
</dbReference>
<dbReference type="InterPro" id="IPR011545">
    <property type="entry name" value="DEAD/DEAH_box_helicase_dom"/>
</dbReference>
<sequence>MKIAKVYINQTNFSMDRPFDYLIDREMESLIAVGQRVMVPFGYGNKPLDGVVVDIIDFNAGESNGYKLKKVLGVVENYPVMSCEQLKACEWLQSNYHAFFMDNVNAYFPGTLNIKTKKDSDLKTRFYLDFKIKETIQYSLACEYRDLSLDQVLELTPKNAIKQAEILKYLYTGPKTREELKEVIINPNQAIKSLLTKGILLEAANKESYVHPKKLIKKPDLTPDQKNILSEFSNSVDRVSLLHGVTGSGKTEIYLNMMEEALEQGGTCLYLVPEISLTPQTINRITERFDQKAAVIHSRISDKDKVRQYLEIDKKEIKIIIGARSAVFSPFRDLGLIIIDEEHENTYKSQNRPRYDTIPLACKLAEFFNAKVVLGSATPSMVSYYKASIGAYRLLELPNRINCMEMPRTEIVDMREEIKDGNRSFLSKALYSRIKDRLDKGEQTILFLNKRGYYSFVFCRSCGYVIKCKKCDVAMTYHGKTNKMICHYCNHTRSVEDTCPECKSNKIKYSGSGTERVQALLEKYFPAARVLRMDTDTMKKKDSVQKTLELFADKKADILLGTQMVTKGFDFENVTLVGVLLADLTLNFPDYRSSERTFQLLTQVAGRAGRGTKRGEVVIQTYDPGNYVINHAKCHDYKGFYDKEISFRKTHEYPPFSRLFYVGFAGDDMKSVKKDCESYHRQIKVELEKRNQNILIKDVYPPSPSGIIRINNRYRYYILIKTSRIKEFNDIIRAVNFSDETKKIKSTMIVDVNPNAVF</sequence>
<dbReference type="PANTHER" id="PTHR30580:SF1">
    <property type="entry name" value="COMF OPERON PROTEIN 1"/>
    <property type="match status" value="1"/>
</dbReference>
<dbReference type="GO" id="GO:0005524">
    <property type="term" value="F:ATP binding"/>
    <property type="evidence" value="ECO:0007669"/>
    <property type="project" value="UniProtKB-UniRule"/>
</dbReference>
<dbReference type="InterPro" id="IPR027417">
    <property type="entry name" value="P-loop_NTPase"/>
</dbReference>
<evidence type="ECO:0000256" key="1">
    <source>
        <dbReference type="ARBA" id="ARBA00022515"/>
    </source>
</evidence>
<comment type="similarity">
    <text evidence="12">Belongs to the helicase family. PriA subfamily.</text>
</comment>
<keyword evidence="1 12" id="KW-0639">Primosome</keyword>
<dbReference type="Pfam" id="PF00271">
    <property type="entry name" value="Helicase_C"/>
    <property type="match status" value="1"/>
</dbReference>
<dbReference type="SUPFAM" id="SSF52540">
    <property type="entry name" value="P-loop containing nucleoside triphosphate hydrolases"/>
    <property type="match status" value="1"/>
</dbReference>
<keyword evidence="8 12" id="KW-0067">ATP-binding</keyword>
<dbReference type="GO" id="GO:0006270">
    <property type="term" value="P:DNA replication initiation"/>
    <property type="evidence" value="ECO:0007669"/>
    <property type="project" value="TreeGrafter"/>
</dbReference>
<keyword evidence="4 12" id="KW-0547">Nucleotide-binding</keyword>
<dbReference type="NCBIfam" id="TIGR00595">
    <property type="entry name" value="priA"/>
    <property type="match status" value="1"/>
</dbReference>
<dbReference type="Gene3D" id="3.40.1440.60">
    <property type="entry name" value="PriA, 3(prime) DNA-binding domain"/>
    <property type="match status" value="1"/>
</dbReference>
<keyword evidence="6 12" id="KW-0347">Helicase</keyword>
<name>A0A1M4S4Y0_9FIRM</name>
<proteinExistence type="inferred from homology"/>
<evidence type="ECO:0000256" key="12">
    <source>
        <dbReference type="HAMAP-Rule" id="MF_00983"/>
    </source>
</evidence>
<dbReference type="GO" id="GO:0003677">
    <property type="term" value="F:DNA binding"/>
    <property type="evidence" value="ECO:0007669"/>
    <property type="project" value="UniProtKB-UniRule"/>
</dbReference>
<dbReference type="PROSITE" id="PS51192">
    <property type="entry name" value="HELICASE_ATP_BIND_1"/>
    <property type="match status" value="1"/>
</dbReference>
<comment type="catalytic activity">
    <reaction evidence="12">
        <text>Couples ATP hydrolysis with the unwinding of duplex DNA by translocating in the 3'-5' direction.</text>
        <dbReference type="EC" id="5.6.2.4"/>
    </reaction>
</comment>
<reference evidence="14 15" key="1">
    <citation type="submission" date="2016-11" db="EMBL/GenBank/DDBJ databases">
        <authorList>
            <person name="Jaros S."/>
            <person name="Januszkiewicz K."/>
            <person name="Wedrychowicz H."/>
        </authorList>
    </citation>
    <scope>NUCLEOTIDE SEQUENCE [LARGE SCALE GENOMIC DNA]</scope>
    <source>
        <strain evidence="14 15">DSM 14828</strain>
    </source>
</reference>
<evidence type="ECO:0000259" key="13">
    <source>
        <dbReference type="PROSITE" id="PS51192"/>
    </source>
</evidence>
<dbReference type="STRING" id="1120975.SAMN02746064_00056"/>
<feature type="binding site" evidence="12">
    <location>
        <position position="471"/>
    </location>
    <ligand>
        <name>Zn(2+)</name>
        <dbReference type="ChEBI" id="CHEBI:29105"/>
        <label>2</label>
    </ligand>
</feature>
<feature type="binding site" evidence="12">
    <location>
        <position position="486"/>
    </location>
    <ligand>
        <name>Zn(2+)</name>
        <dbReference type="ChEBI" id="CHEBI:29105"/>
        <label>2</label>
    </ligand>
</feature>
<keyword evidence="10 12" id="KW-0413">Isomerase</keyword>
<organism evidence="14 15">
    <name type="scientific">Alkalibacter saccharofermentans DSM 14828</name>
    <dbReference type="NCBI Taxonomy" id="1120975"/>
    <lineage>
        <taxon>Bacteria</taxon>
        <taxon>Bacillati</taxon>
        <taxon>Bacillota</taxon>
        <taxon>Clostridia</taxon>
        <taxon>Eubacteriales</taxon>
        <taxon>Eubacteriaceae</taxon>
        <taxon>Alkalibacter</taxon>
    </lineage>
</organism>
<keyword evidence="7 12" id="KW-0862">Zinc</keyword>
<dbReference type="GO" id="GO:0016887">
    <property type="term" value="F:ATP hydrolysis activity"/>
    <property type="evidence" value="ECO:0007669"/>
    <property type="project" value="RHEA"/>
</dbReference>
<dbReference type="Proteomes" id="UP000184251">
    <property type="component" value="Unassembled WGS sequence"/>
</dbReference>
<accession>A0A1M4S4Y0</accession>
<evidence type="ECO:0000256" key="9">
    <source>
        <dbReference type="ARBA" id="ARBA00023125"/>
    </source>
</evidence>
<keyword evidence="9 12" id="KW-0238">DNA-binding</keyword>
<gene>
    <name evidence="12" type="primary">priA</name>
    <name evidence="14" type="ORF">SAMN02746064_00056</name>
</gene>
<dbReference type="RefSeq" id="WP_073269066.1">
    <property type="nucleotide sequence ID" value="NZ_FQTU01000001.1"/>
</dbReference>
<evidence type="ECO:0000256" key="5">
    <source>
        <dbReference type="ARBA" id="ARBA00022801"/>
    </source>
</evidence>
<dbReference type="InterPro" id="IPR041236">
    <property type="entry name" value="PriA_C"/>
</dbReference>
<keyword evidence="5 12" id="KW-0378">Hydrolase</keyword>
<dbReference type="Pfam" id="PF00270">
    <property type="entry name" value="DEAD"/>
    <property type="match status" value="1"/>
</dbReference>
<dbReference type="InterPro" id="IPR001650">
    <property type="entry name" value="Helicase_C-like"/>
</dbReference>
<feature type="binding site" evidence="12">
    <location>
        <position position="499"/>
    </location>
    <ligand>
        <name>Zn(2+)</name>
        <dbReference type="ChEBI" id="CHEBI:29105"/>
        <label>1</label>
    </ligand>
</feature>
<dbReference type="EMBL" id="FQTU01000001">
    <property type="protein sequence ID" value="SHE27255.1"/>
    <property type="molecule type" value="Genomic_DNA"/>
</dbReference>
<feature type="binding site" evidence="12">
    <location>
        <position position="459"/>
    </location>
    <ligand>
        <name>Zn(2+)</name>
        <dbReference type="ChEBI" id="CHEBI:29105"/>
        <label>1</label>
    </ligand>
</feature>
<evidence type="ECO:0000256" key="8">
    <source>
        <dbReference type="ARBA" id="ARBA00022840"/>
    </source>
</evidence>
<dbReference type="GO" id="GO:1990077">
    <property type="term" value="C:primosome complex"/>
    <property type="evidence" value="ECO:0007669"/>
    <property type="project" value="UniProtKB-UniRule"/>
</dbReference>
<dbReference type="InterPro" id="IPR041222">
    <property type="entry name" value="PriA_3primeBD"/>
</dbReference>